<reference evidence="2" key="1">
    <citation type="submission" date="2017-04" db="EMBL/GenBank/DDBJ databases">
        <authorList>
            <person name="Varghese N."/>
            <person name="Submissions S."/>
        </authorList>
    </citation>
    <scope>NUCLEOTIDE SEQUENCE [LARGE SCALE GENOMIC DNA]</scope>
    <source>
        <strain evidence="2">RKEM611</strain>
    </source>
</reference>
<dbReference type="AlphaFoldDB" id="A0A1Y6BTA5"/>
<evidence type="ECO:0000313" key="1">
    <source>
        <dbReference type="EMBL" id="SMF20504.1"/>
    </source>
</evidence>
<organism evidence="1 2">
    <name type="scientific">Pseudobacteriovorax antillogorgiicola</name>
    <dbReference type="NCBI Taxonomy" id="1513793"/>
    <lineage>
        <taxon>Bacteria</taxon>
        <taxon>Pseudomonadati</taxon>
        <taxon>Bdellovibrionota</taxon>
        <taxon>Oligoflexia</taxon>
        <taxon>Oligoflexales</taxon>
        <taxon>Pseudobacteriovoracaceae</taxon>
        <taxon>Pseudobacteriovorax</taxon>
    </lineage>
</organism>
<gene>
    <name evidence="1" type="ORF">SAMN06296036_10734</name>
</gene>
<name>A0A1Y6BTA5_9BACT</name>
<dbReference type="Proteomes" id="UP000192907">
    <property type="component" value="Unassembled WGS sequence"/>
</dbReference>
<accession>A0A1Y6BTA5</accession>
<proteinExistence type="predicted"/>
<keyword evidence="2" id="KW-1185">Reference proteome</keyword>
<protein>
    <submittedName>
        <fullName evidence="1">Uncharacterized protein</fullName>
    </submittedName>
</protein>
<sequence length="82" mass="9132">MLRLALCALLTVSCSHTGSKDKSAKSEKLSSTDDFALASDKDLESDLFVEGQKYRFSEAFELPQKDEDEVAVRNEEQSVQTN</sequence>
<dbReference type="EMBL" id="FWZT01000007">
    <property type="protein sequence ID" value="SMF20504.1"/>
    <property type="molecule type" value="Genomic_DNA"/>
</dbReference>
<evidence type="ECO:0000313" key="2">
    <source>
        <dbReference type="Proteomes" id="UP000192907"/>
    </source>
</evidence>
<dbReference type="RefSeq" id="WP_132318597.1">
    <property type="nucleotide sequence ID" value="NZ_FWZT01000007.1"/>
</dbReference>